<evidence type="ECO:0000256" key="1">
    <source>
        <dbReference type="ARBA" id="ARBA00005836"/>
    </source>
</evidence>
<protein>
    <submittedName>
        <fullName evidence="8">Metalloprotease TldD</fullName>
        <ecNumber evidence="8">3.4.-.-</ecNumber>
    </submittedName>
</protein>
<sequence length="488" mass="54062">MKINDNSINNFKLAKFFLLDQNDLKEEDLFQIINEILLYKVDYTDIYLEYSSSETWRLEEGVVKNGTFSIKQGFGIRAIYGEKTAFSYSDSINKKSLLSSAYTVRNISSSGFDNRKIYIKNQYNNQKFYNSKNPLENIDTKYKISILEKLEKYAKKIDNRISQVITSLQSEYDIVLIARSDGQLVTDIRPLVHLSITVIAENSLGHREKGYAAGGARSDIKYFSDEILLQYATRAVKEAINNLSSKASPAGEMPVVLASGWPGILLHEAVGHGLEGDFNRKKSSIFSDKIGELVTSKNITILDNGTLENRRGSLNIDDEGNETKSNVLIENGILKGYMQDILNSKLMNTTPTGNGRRESFAHIPLPRMTNTYMLSGEYDPQEIITSVKKGIYAVNFSGGQVDITNGKFVFSTSEAYLIENGNITHPIKNAMIIGNGPDVMKKISLIGNDLKLDSGVGTCGKDGQNVPVGVGIPTLLIDNITVGGTHNN</sequence>
<dbReference type="InterPro" id="IPR045570">
    <property type="entry name" value="Metalloprtase-TldD/E_cen_dom"/>
</dbReference>
<dbReference type="InterPro" id="IPR036059">
    <property type="entry name" value="TldD/PmbA_sf"/>
</dbReference>
<dbReference type="Gene3D" id="3.30.2290.10">
    <property type="entry name" value="PmbA/TldD superfamily"/>
    <property type="match status" value="1"/>
</dbReference>
<gene>
    <name evidence="8" type="primary">tldD</name>
    <name evidence="8" type="ORF">CKSOR_00349</name>
</gene>
<name>A0A3S7J9W5_9PROT</name>
<dbReference type="InterPro" id="IPR002510">
    <property type="entry name" value="Metalloprtase-TldD/E_N"/>
</dbReference>
<feature type="domain" description="Metalloprotease TldD/E central" evidence="7">
    <location>
        <begin position="134"/>
        <end position="243"/>
    </location>
</feature>
<dbReference type="AlphaFoldDB" id="A0A3S7J9W5"/>
<dbReference type="InterPro" id="IPR025502">
    <property type="entry name" value="TldD"/>
</dbReference>
<dbReference type="GO" id="GO:0005829">
    <property type="term" value="C:cytosol"/>
    <property type="evidence" value="ECO:0007669"/>
    <property type="project" value="TreeGrafter"/>
</dbReference>
<dbReference type="PANTHER" id="PTHR30624">
    <property type="entry name" value="UNCHARACTERIZED PROTEIN TLDD AND PMBA"/>
    <property type="match status" value="1"/>
</dbReference>
<dbReference type="PIRSF" id="PIRSF004919">
    <property type="entry name" value="TldD"/>
    <property type="match status" value="1"/>
</dbReference>
<dbReference type="PANTHER" id="PTHR30624:SF4">
    <property type="entry name" value="METALLOPROTEASE TLDD"/>
    <property type="match status" value="1"/>
</dbReference>
<organism evidence="8 9">
    <name type="scientific">Candidatus Kinetoplastidibacterium kentomonadis</name>
    <dbReference type="NCBI Taxonomy" id="1576550"/>
    <lineage>
        <taxon>Bacteria</taxon>
        <taxon>Pseudomonadati</taxon>
        <taxon>Pseudomonadota</taxon>
        <taxon>Betaproteobacteria</taxon>
        <taxon>Candidatus Kinetoplastidibacterium</taxon>
    </lineage>
</organism>
<comment type="similarity">
    <text evidence="1">Belongs to the peptidase U62 family.</text>
</comment>
<dbReference type="NCBIfam" id="NF008006">
    <property type="entry name" value="PRK10735.1"/>
    <property type="match status" value="1"/>
</dbReference>
<evidence type="ECO:0000259" key="7">
    <source>
        <dbReference type="Pfam" id="PF19290"/>
    </source>
</evidence>
<evidence type="ECO:0000313" key="8">
    <source>
        <dbReference type="EMBL" id="AWD32467.1"/>
    </source>
</evidence>
<keyword evidence="2 8" id="KW-0645">Protease</keyword>
<dbReference type="Pfam" id="PF19289">
    <property type="entry name" value="PmbA_TldD_3rd"/>
    <property type="match status" value="1"/>
</dbReference>
<dbReference type="GO" id="GO:0008237">
    <property type="term" value="F:metallopeptidase activity"/>
    <property type="evidence" value="ECO:0007669"/>
    <property type="project" value="UniProtKB-KW"/>
</dbReference>
<dbReference type="Proteomes" id="UP000266796">
    <property type="component" value="Chromosome"/>
</dbReference>
<dbReference type="Pfam" id="PF19290">
    <property type="entry name" value="PmbA_TldD_2nd"/>
    <property type="match status" value="1"/>
</dbReference>
<reference evidence="8" key="1">
    <citation type="journal article" date="2018" name="Parasitology">
        <title>The reduced genome of Candidatus Kinetoplastibacterium sorsogonicusi, the endosymbiont of Kentomonas sorsogonicus (Trypanosomatidae): loss of the haem-synthesis pathway.</title>
        <authorList>
            <person name="Silva F.M."/>
            <person name="Kostygov A.Y."/>
            <person name="Spodareva V.V."/>
            <person name="Butenko A."/>
            <person name="Tossou R."/>
            <person name="Lukes J."/>
            <person name="Yurchenko V."/>
            <person name="Alves J.M.P."/>
        </authorList>
    </citation>
    <scope>NUCLEOTIDE SEQUENCE [LARGE SCALE GENOMIC DNA]</scope>
    <source>
        <strain evidence="8">MF-08</strain>
    </source>
</reference>
<dbReference type="InterPro" id="IPR035068">
    <property type="entry name" value="TldD/PmbA_N"/>
</dbReference>
<keyword evidence="9" id="KW-1185">Reference proteome</keyword>
<dbReference type="KEGG" id="kso:CKSOR_00349"/>
<evidence type="ECO:0000313" key="9">
    <source>
        <dbReference type="Proteomes" id="UP000266796"/>
    </source>
</evidence>
<dbReference type="EC" id="3.4.-.-" evidence="8"/>
<evidence type="ECO:0000259" key="6">
    <source>
        <dbReference type="Pfam" id="PF19289"/>
    </source>
</evidence>
<evidence type="ECO:0000256" key="3">
    <source>
        <dbReference type="ARBA" id="ARBA00022801"/>
    </source>
</evidence>
<dbReference type="RefSeq" id="WP_108673874.1">
    <property type="nucleotide sequence ID" value="NZ_CP025628.1"/>
</dbReference>
<dbReference type="InterPro" id="IPR045569">
    <property type="entry name" value="Metalloprtase-TldD/E_C"/>
</dbReference>
<feature type="domain" description="Metalloprotease TldD/E N-terminal" evidence="5">
    <location>
        <begin position="45"/>
        <end position="98"/>
    </location>
</feature>
<evidence type="ECO:0000259" key="5">
    <source>
        <dbReference type="Pfam" id="PF01523"/>
    </source>
</evidence>
<feature type="domain" description="Metalloprotease TldD/E C-terminal" evidence="6">
    <location>
        <begin position="251"/>
        <end position="484"/>
    </location>
</feature>
<dbReference type="GO" id="GO:0006508">
    <property type="term" value="P:proteolysis"/>
    <property type="evidence" value="ECO:0007669"/>
    <property type="project" value="UniProtKB-KW"/>
</dbReference>
<dbReference type="OrthoDB" id="9803213at2"/>
<accession>A0A3S7J9W5</accession>
<evidence type="ECO:0000256" key="2">
    <source>
        <dbReference type="ARBA" id="ARBA00022670"/>
    </source>
</evidence>
<keyword evidence="4 8" id="KW-0482">Metalloprotease</keyword>
<dbReference type="EMBL" id="CP025628">
    <property type="protein sequence ID" value="AWD32467.1"/>
    <property type="molecule type" value="Genomic_DNA"/>
</dbReference>
<proteinExistence type="inferred from homology"/>
<evidence type="ECO:0000256" key="4">
    <source>
        <dbReference type="ARBA" id="ARBA00023049"/>
    </source>
</evidence>
<dbReference type="Pfam" id="PF01523">
    <property type="entry name" value="PmbA_TldD_1st"/>
    <property type="match status" value="1"/>
</dbReference>
<keyword evidence="3 8" id="KW-0378">Hydrolase</keyword>
<dbReference type="SUPFAM" id="SSF111283">
    <property type="entry name" value="Putative modulator of DNA gyrase, PmbA/TldD"/>
    <property type="match status" value="1"/>
</dbReference>
<dbReference type="InterPro" id="IPR051463">
    <property type="entry name" value="Peptidase_U62_metallo"/>
</dbReference>